<keyword evidence="1" id="KW-0347">Helicase</keyword>
<evidence type="ECO:0000313" key="2">
    <source>
        <dbReference type="Proteomes" id="UP001165186"/>
    </source>
</evidence>
<keyword evidence="1" id="KW-0067">ATP-binding</keyword>
<keyword evidence="2" id="KW-1185">Reference proteome</keyword>
<proteinExistence type="predicted"/>
<name>A0ACB5RRQ2_9PEZI</name>
<dbReference type="EMBL" id="BSXG01000006">
    <property type="protein sequence ID" value="GME23212.1"/>
    <property type="molecule type" value="Genomic_DNA"/>
</dbReference>
<reference evidence="1" key="1">
    <citation type="submission" date="2024-09" db="EMBL/GenBank/DDBJ databases">
        <title>Draft Genome Sequences of Neofusicoccum parvum.</title>
        <authorList>
            <person name="Ashida A."/>
            <person name="Camagna M."/>
            <person name="Tanaka A."/>
            <person name="Takemoto D."/>
        </authorList>
    </citation>
    <scope>NUCLEOTIDE SEQUENCE</scope>
    <source>
        <strain evidence="1">PPO83</strain>
    </source>
</reference>
<sequence length="249" mass="28541">MAETGRGNITRLDLCDARHRKTHSFASPVWEVLVGNYGNMPKSFHIHEDALLKSPYYLKRMNQTSETRTKHSFREFKDVEVFVMTIDYLYTGQYSPSIPEIQRLNSEAQDKEAKHQHSLYVYAEEHGFEQLMHQAVQKLDACLVSPSTFIKIYLSCMEDDESSESGALLRKWCIKWVTEHRTELLASQAFEEVIETGGDMAVTLVKDLASSIGVPERQNSLKREAEDMDNGFTSKMRKVNQPAVIDVSR</sequence>
<organism evidence="1 2">
    <name type="scientific">Neofusicoccum parvum</name>
    <dbReference type="NCBI Taxonomy" id="310453"/>
    <lineage>
        <taxon>Eukaryota</taxon>
        <taxon>Fungi</taxon>
        <taxon>Dikarya</taxon>
        <taxon>Ascomycota</taxon>
        <taxon>Pezizomycotina</taxon>
        <taxon>Dothideomycetes</taxon>
        <taxon>Dothideomycetes incertae sedis</taxon>
        <taxon>Botryosphaeriales</taxon>
        <taxon>Botryosphaeriaceae</taxon>
        <taxon>Neofusicoccum</taxon>
    </lineage>
</organism>
<protein>
    <submittedName>
        <fullName evidence="1">Snf2 family helicase ATPase</fullName>
    </submittedName>
</protein>
<gene>
    <name evidence="1" type="primary">g5704</name>
    <name evidence="1" type="ORF">NpPPO83_00005704</name>
</gene>
<dbReference type="Proteomes" id="UP001165186">
    <property type="component" value="Unassembled WGS sequence"/>
</dbReference>
<comment type="caution">
    <text evidence="1">The sequence shown here is derived from an EMBL/GenBank/DDBJ whole genome shotgun (WGS) entry which is preliminary data.</text>
</comment>
<accession>A0ACB5RRQ2</accession>
<keyword evidence="1" id="KW-0378">Hydrolase</keyword>
<evidence type="ECO:0000313" key="1">
    <source>
        <dbReference type="EMBL" id="GME23212.1"/>
    </source>
</evidence>
<keyword evidence="1" id="KW-0547">Nucleotide-binding</keyword>